<organism evidence="1 2">
    <name type="scientific">Staphylotrichum longicolle</name>
    <dbReference type="NCBI Taxonomy" id="669026"/>
    <lineage>
        <taxon>Eukaryota</taxon>
        <taxon>Fungi</taxon>
        <taxon>Dikarya</taxon>
        <taxon>Ascomycota</taxon>
        <taxon>Pezizomycotina</taxon>
        <taxon>Sordariomycetes</taxon>
        <taxon>Sordariomycetidae</taxon>
        <taxon>Sordariales</taxon>
        <taxon>Chaetomiaceae</taxon>
        <taxon>Staphylotrichum</taxon>
    </lineage>
</organism>
<dbReference type="EMBL" id="JAHCVI010000001">
    <property type="protein sequence ID" value="KAG7292711.1"/>
    <property type="molecule type" value="Genomic_DNA"/>
</dbReference>
<reference evidence="1" key="1">
    <citation type="submission" date="2023-02" db="EMBL/GenBank/DDBJ databases">
        <authorList>
            <person name="Palmer J.M."/>
        </authorList>
    </citation>
    <scope>NUCLEOTIDE SEQUENCE</scope>
    <source>
        <strain evidence="1">FW57</strain>
    </source>
</reference>
<dbReference type="Proteomes" id="UP001197093">
    <property type="component" value="Unassembled WGS sequence"/>
</dbReference>
<protein>
    <submittedName>
        <fullName evidence="1">Uncharacterized protein</fullName>
    </submittedName>
</protein>
<sequence length="178" mass="20947">MVLKRWQICRLLGFNSWTAIQVWLDDVVRPASQELNRDYLAPFEARGERNPPGDRHTKEFFVRFAEDFDRVVERRVTELEQGVQSHPRKNNWGTRQHYKHFIVEALALDRRSAMRSPEKSHIADREWAEDPVKLFANMYELTEALCHNYWKPAETEMWASDDSDVPYTDGDDVPGALL</sequence>
<proteinExistence type="predicted"/>
<dbReference type="AlphaFoldDB" id="A0AAD4I2R3"/>
<name>A0AAD4I2R3_9PEZI</name>
<gene>
    <name evidence="1" type="ORF">NEMBOFW57_002749</name>
</gene>
<keyword evidence="2" id="KW-1185">Reference proteome</keyword>
<accession>A0AAD4I2R3</accession>
<evidence type="ECO:0000313" key="2">
    <source>
        <dbReference type="Proteomes" id="UP001197093"/>
    </source>
</evidence>
<comment type="caution">
    <text evidence="1">The sequence shown here is derived from an EMBL/GenBank/DDBJ whole genome shotgun (WGS) entry which is preliminary data.</text>
</comment>
<evidence type="ECO:0000313" key="1">
    <source>
        <dbReference type="EMBL" id="KAG7292711.1"/>
    </source>
</evidence>